<keyword evidence="2" id="KW-1185">Reference proteome</keyword>
<name>A0ABY2MWG7_9LEPT</name>
<dbReference type="Proteomes" id="UP000297422">
    <property type="component" value="Unassembled WGS sequence"/>
</dbReference>
<evidence type="ECO:0000313" key="1">
    <source>
        <dbReference type="EMBL" id="TGM10391.1"/>
    </source>
</evidence>
<organism evidence="1 2">
    <name type="scientific">Leptospira stimsonii</name>
    <dbReference type="NCBI Taxonomy" id="2202203"/>
    <lineage>
        <taxon>Bacteria</taxon>
        <taxon>Pseudomonadati</taxon>
        <taxon>Spirochaetota</taxon>
        <taxon>Spirochaetia</taxon>
        <taxon>Leptospirales</taxon>
        <taxon>Leptospiraceae</taxon>
        <taxon>Leptospira</taxon>
    </lineage>
</organism>
<sequence>MSESLSFGGGKLREFFPFKEFYFLQVNFPPITLVGTTTKTPFGTVSHSKSIPKIRLKLQLPGQEVPQTFRKKKFKKNRIPLNFCPGKTLFLEIRT</sequence>
<reference evidence="2" key="1">
    <citation type="journal article" date="2019" name="PLoS Negl. Trop. Dis.">
        <title>Revisiting the worldwide diversity of Leptospira species in the environment.</title>
        <authorList>
            <person name="Vincent A.T."/>
            <person name="Schiettekatte O."/>
            <person name="Bourhy P."/>
            <person name="Veyrier F.J."/>
            <person name="Picardeau M."/>
        </authorList>
    </citation>
    <scope>NUCLEOTIDE SEQUENCE [LARGE SCALE GENOMIC DNA]</scope>
    <source>
        <strain evidence="2">201702407</strain>
    </source>
</reference>
<proteinExistence type="predicted"/>
<gene>
    <name evidence="1" type="ORF">EHQ90_18150</name>
</gene>
<dbReference type="RefSeq" id="WP_135686171.1">
    <property type="nucleotide sequence ID" value="NZ_RQEQ01000010.1"/>
</dbReference>
<dbReference type="EMBL" id="RQGT01000111">
    <property type="protein sequence ID" value="TGM10391.1"/>
    <property type="molecule type" value="Genomic_DNA"/>
</dbReference>
<protein>
    <submittedName>
        <fullName evidence="1">Uncharacterized protein</fullName>
    </submittedName>
</protein>
<accession>A0ABY2MWG7</accession>
<evidence type="ECO:0000313" key="2">
    <source>
        <dbReference type="Proteomes" id="UP000297422"/>
    </source>
</evidence>
<comment type="caution">
    <text evidence="1">The sequence shown here is derived from an EMBL/GenBank/DDBJ whole genome shotgun (WGS) entry which is preliminary data.</text>
</comment>